<comment type="caution">
    <text evidence="6">The sequence shown here is derived from an EMBL/GenBank/DDBJ whole genome shotgun (WGS) entry which is preliminary data.</text>
</comment>
<protein>
    <submittedName>
        <fullName evidence="6">Fe(3+) ABC transporter substrate-binding protein</fullName>
    </submittedName>
</protein>
<name>A0A951QAN1_9CYAN</name>
<dbReference type="GO" id="GO:0030288">
    <property type="term" value="C:outer membrane-bounded periplasmic space"/>
    <property type="evidence" value="ECO:0007669"/>
    <property type="project" value="TreeGrafter"/>
</dbReference>
<keyword evidence="2" id="KW-0406">Ion transport</keyword>
<feature type="binding site" evidence="4">
    <location>
        <position position="42"/>
    </location>
    <ligand>
        <name>Fe cation</name>
        <dbReference type="ChEBI" id="CHEBI:24875"/>
    </ligand>
</feature>
<feature type="signal peptide" evidence="5">
    <location>
        <begin position="1"/>
        <end position="17"/>
    </location>
</feature>
<organism evidence="6 7">
    <name type="scientific">Drouetiella hepatica Uher 2000/2452</name>
    <dbReference type="NCBI Taxonomy" id="904376"/>
    <lineage>
        <taxon>Bacteria</taxon>
        <taxon>Bacillati</taxon>
        <taxon>Cyanobacteriota</taxon>
        <taxon>Cyanophyceae</taxon>
        <taxon>Oculatellales</taxon>
        <taxon>Oculatellaceae</taxon>
        <taxon>Drouetiella</taxon>
    </lineage>
</organism>
<evidence type="ECO:0000313" key="7">
    <source>
        <dbReference type="Proteomes" id="UP000757435"/>
    </source>
</evidence>
<gene>
    <name evidence="6" type="ORF">KME15_06810</name>
</gene>
<dbReference type="Pfam" id="PF13416">
    <property type="entry name" value="SBP_bac_8"/>
    <property type="match status" value="1"/>
</dbReference>
<keyword evidence="4" id="KW-0408">Iron</keyword>
<feature type="binding site" evidence="4">
    <location>
        <position position="230"/>
    </location>
    <ligand>
        <name>Fe cation</name>
        <dbReference type="ChEBI" id="CHEBI:24875"/>
    </ligand>
</feature>
<evidence type="ECO:0000256" key="2">
    <source>
        <dbReference type="ARBA" id="ARBA00022496"/>
    </source>
</evidence>
<proteinExistence type="inferred from homology"/>
<dbReference type="Gene3D" id="3.40.190.10">
    <property type="entry name" value="Periplasmic binding protein-like II"/>
    <property type="match status" value="2"/>
</dbReference>
<dbReference type="SUPFAM" id="SSF53850">
    <property type="entry name" value="Periplasmic binding protein-like II"/>
    <property type="match status" value="1"/>
</dbReference>
<dbReference type="GO" id="GO:0006826">
    <property type="term" value="P:iron ion transport"/>
    <property type="evidence" value="ECO:0007669"/>
    <property type="project" value="UniProtKB-KW"/>
</dbReference>
<keyword evidence="4" id="KW-0479">Metal-binding</keyword>
<dbReference type="InterPro" id="IPR026045">
    <property type="entry name" value="Ferric-bd"/>
</dbReference>
<dbReference type="AlphaFoldDB" id="A0A951QAN1"/>
<evidence type="ECO:0000256" key="1">
    <source>
        <dbReference type="ARBA" id="ARBA00008520"/>
    </source>
</evidence>
<dbReference type="PIRSF" id="PIRSF002825">
    <property type="entry name" value="CfbpA"/>
    <property type="match status" value="1"/>
</dbReference>
<feature type="binding site" evidence="4">
    <location>
        <position position="229"/>
    </location>
    <ligand>
        <name>Fe cation</name>
        <dbReference type="ChEBI" id="CHEBI:24875"/>
    </ligand>
</feature>
<dbReference type="InterPro" id="IPR006311">
    <property type="entry name" value="TAT_signal"/>
</dbReference>
<dbReference type="InterPro" id="IPR006059">
    <property type="entry name" value="SBP"/>
</dbReference>
<dbReference type="GO" id="GO:0046872">
    <property type="term" value="F:metal ion binding"/>
    <property type="evidence" value="ECO:0007669"/>
    <property type="project" value="UniProtKB-KW"/>
</dbReference>
<evidence type="ECO:0000256" key="3">
    <source>
        <dbReference type="ARBA" id="ARBA00022729"/>
    </source>
</evidence>
<dbReference type="EMBL" id="JAHHHD010000005">
    <property type="protein sequence ID" value="MBW4658366.1"/>
    <property type="molecule type" value="Genomic_DNA"/>
</dbReference>
<evidence type="ECO:0000256" key="5">
    <source>
        <dbReference type="SAM" id="SignalP"/>
    </source>
</evidence>
<reference evidence="6" key="1">
    <citation type="submission" date="2021-05" db="EMBL/GenBank/DDBJ databases">
        <authorList>
            <person name="Pietrasiak N."/>
            <person name="Ward R."/>
            <person name="Stajich J.E."/>
            <person name="Kurbessoian T."/>
        </authorList>
    </citation>
    <scope>NUCLEOTIDE SEQUENCE</scope>
    <source>
        <strain evidence="6">UHER 2000/2452</strain>
    </source>
</reference>
<dbReference type="PANTHER" id="PTHR30006">
    <property type="entry name" value="THIAMINE-BINDING PERIPLASMIC PROTEIN-RELATED"/>
    <property type="match status" value="1"/>
</dbReference>
<dbReference type="PANTHER" id="PTHR30006:SF15">
    <property type="entry name" value="IRON-UTILIZATION PERIPLASMIC PROTEIN"/>
    <property type="match status" value="1"/>
</dbReference>
<dbReference type="Proteomes" id="UP000757435">
    <property type="component" value="Unassembled WGS sequence"/>
</dbReference>
<sequence>MSKISRRVFLAAGSAMAAVAASGVTYRATAQTGAINLYSSRHYDTDQELYDSFMRKTGLKVNLIEAEADPLIERLKSEGANSPADVFLTADVGRLWRAKQDGLLAPTNSATLQSAIPAALRDPENFWFGFSSRIRVIMYSKDRVNPADLSTYEALTDAKWRGKILTRSSTNVYNQSWTASVIAVHGAADTEAWAKGLVANFARPPEGGDTPQIKAVAAGVGDLAIANTYYLARLAKSSDPAEKAVAEKVGVFFPNQRDRGAHINVSGGGIVKTSKNPAAAALFLEHLASPEAQAIFASGNNEYPVLKGTPLDPILQSYGEFKYDPVNLSRVGELGAEATRIMDRAGWK</sequence>
<reference evidence="6" key="2">
    <citation type="journal article" date="2022" name="Microbiol. Resour. Announc.">
        <title>Metagenome Sequencing to Explore Phylogenomics of Terrestrial Cyanobacteria.</title>
        <authorList>
            <person name="Ward R.D."/>
            <person name="Stajich J.E."/>
            <person name="Johansen J.R."/>
            <person name="Huntemann M."/>
            <person name="Clum A."/>
            <person name="Foster B."/>
            <person name="Foster B."/>
            <person name="Roux S."/>
            <person name="Palaniappan K."/>
            <person name="Varghese N."/>
            <person name="Mukherjee S."/>
            <person name="Reddy T.B.K."/>
            <person name="Daum C."/>
            <person name="Copeland A."/>
            <person name="Chen I.A."/>
            <person name="Ivanova N.N."/>
            <person name="Kyrpides N.C."/>
            <person name="Shapiro N."/>
            <person name="Eloe-Fadrosh E.A."/>
            <person name="Pietrasiak N."/>
        </authorList>
    </citation>
    <scope>NUCLEOTIDE SEQUENCE</scope>
    <source>
        <strain evidence="6">UHER 2000/2452</strain>
    </source>
</reference>
<dbReference type="PROSITE" id="PS51318">
    <property type="entry name" value="TAT"/>
    <property type="match status" value="1"/>
</dbReference>
<keyword evidence="3 5" id="KW-0732">Signal</keyword>
<comment type="similarity">
    <text evidence="1">Belongs to the bacterial solute-binding protein 1 family.</text>
</comment>
<keyword evidence="2" id="KW-0813">Transport</keyword>
<dbReference type="CDD" id="cd13542">
    <property type="entry name" value="PBP2_FutA1_ilke"/>
    <property type="match status" value="1"/>
</dbReference>
<evidence type="ECO:0000313" key="6">
    <source>
        <dbReference type="EMBL" id="MBW4658366.1"/>
    </source>
</evidence>
<accession>A0A951QAN1</accession>
<keyword evidence="2" id="KW-0410">Iron transport</keyword>
<feature type="chain" id="PRO_5037407401" evidence="5">
    <location>
        <begin position="18"/>
        <end position="348"/>
    </location>
</feature>
<evidence type="ECO:0000256" key="4">
    <source>
        <dbReference type="PIRSR" id="PIRSR002825-1"/>
    </source>
</evidence>